<feature type="domain" description="NusG-like N-terminal" evidence="4">
    <location>
        <begin position="9"/>
        <end position="106"/>
    </location>
</feature>
<dbReference type="EMBL" id="ADLE01000018">
    <property type="protein sequence ID" value="EJZ61929.1"/>
    <property type="molecule type" value="Genomic_DNA"/>
</dbReference>
<dbReference type="PATRIC" id="fig|742726.3.peg.2718"/>
<dbReference type="SUPFAM" id="SSF50104">
    <property type="entry name" value="Translation proteins SH3-like domain"/>
    <property type="match status" value="1"/>
</dbReference>
<dbReference type="Pfam" id="PF02357">
    <property type="entry name" value="NusG"/>
    <property type="match status" value="1"/>
</dbReference>
<evidence type="ECO:0000313" key="6">
    <source>
        <dbReference type="Proteomes" id="UP000006044"/>
    </source>
</evidence>
<dbReference type="HOGENOM" id="CLU_067287_3_1_10"/>
<keyword evidence="2" id="KW-0805">Transcription regulation</keyword>
<sequence length="182" mass="21030">MGKNEPEAKQWFAIRVTYSREMALKEYLDRCRMESFIPMSYKEVIKGERKVRKLVPVIHNLVFVRSTREKLDEIKRDISLKVPIRYIMDRETRRPLVVPDRQMHSFIAVAGAYDEQIVYLDPTIVSLREGDRVRIVGGVFSGVEGIFIRIKGDRRVVVSIEGVMAVATAFVHPSLIEPVLQK</sequence>
<dbReference type="STRING" id="742726.HMPREF9448_02605"/>
<evidence type="ECO:0000313" key="5">
    <source>
        <dbReference type="EMBL" id="EJZ61929.1"/>
    </source>
</evidence>
<comment type="caution">
    <text evidence="5">The sequence shown here is derived from an EMBL/GenBank/DDBJ whole genome shotgun (WGS) entry which is preliminary data.</text>
</comment>
<organism evidence="5 6">
    <name type="scientific">Barnesiella intestinihominis YIT 11860</name>
    <dbReference type="NCBI Taxonomy" id="742726"/>
    <lineage>
        <taxon>Bacteria</taxon>
        <taxon>Pseudomonadati</taxon>
        <taxon>Bacteroidota</taxon>
        <taxon>Bacteroidia</taxon>
        <taxon>Bacteroidales</taxon>
        <taxon>Barnesiellaceae</taxon>
        <taxon>Barnesiella</taxon>
    </lineage>
</organism>
<keyword evidence="3" id="KW-0804">Transcription</keyword>
<dbReference type="Gene3D" id="3.30.70.940">
    <property type="entry name" value="NusG, N-terminal domain"/>
    <property type="match status" value="1"/>
</dbReference>
<dbReference type="CDD" id="cd09895">
    <property type="entry name" value="NGN_SP_UpxY"/>
    <property type="match status" value="1"/>
</dbReference>
<proteinExistence type="predicted"/>
<dbReference type="OrthoDB" id="1491263at2"/>
<dbReference type="PANTHER" id="PTHR30265:SF4">
    <property type="entry name" value="KOW MOTIF FAMILY PROTEIN, EXPRESSED"/>
    <property type="match status" value="1"/>
</dbReference>
<dbReference type="GO" id="GO:0031564">
    <property type="term" value="P:transcription antitermination"/>
    <property type="evidence" value="ECO:0007669"/>
    <property type="project" value="UniProtKB-KW"/>
</dbReference>
<dbReference type="InterPro" id="IPR043425">
    <property type="entry name" value="NusG-like"/>
</dbReference>
<dbReference type="RefSeq" id="WP_008862983.1">
    <property type="nucleotide sequence ID" value="NZ_CAXSNY010000004.1"/>
</dbReference>
<evidence type="ECO:0000256" key="1">
    <source>
        <dbReference type="ARBA" id="ARBA00022814"/>
    </source>
</evidence>
<dbReference type="SUPFAM" id="SSF82679">
    <property type="entry name" value="N-utilization substance G protein NusG, N-terminal domain"/>
    <property type="match status" value="1"/>
</dbReference>
<evidence type="ECO:0000259" key="4">
    <source>
        <dbReference type="Pfam" id="PF02357"/>
    </source>
</evidence>
<name>K0X2W2_9BACT</name>
<evidence type="ECO:0000256" key="2">
    <source>
        <dbReference type="ARBA" id="ARBA00023015"/>
    </source>
</evidence>
<keyword evidence="6" id="KW-1185">Reference proteome</keyword>
<accession>K0X2W2</accession>
<protein>
    <recommendedName>
        <fullName evidence="4">NusG-like N-terminal domain-containing protein</fullName>
    </recommendedName>
</protein>
<dbReference type="InterPro" id="IPR008991">
    <property type="entry name" value="Translation_prot_SH3-like_sf"/>
</dbReference>
<dbReference type="NCBIfam" id="NF033644">
    <property type="entry name" value="antiterm_UpxY"/>
    <property type="match status" value="1"/>
</dbReference>
<dbReference type="InterPro" id="IPR006645">
    <property type="entry name" value="NGN-like_dom"/>
</dbReference>
<dbReference type="PANTHER" id="PTHR30265">
    <property type="entry name" value="RHO-INTERACTING TRANSCRIPTION TERMINATION FACTOR NUSG"/>
    <property type="match status" value="1"/>
</dbReference>
<dbReference type="Proteomes" id="UP000006044">
    <property type="component" value="Unassembled WGS sequence"/>
</dbReference>
<dbReference type="InterPro" id="IPR036735">
    <property type="entry name" value="NGN_dom_sf"/>
</dbReference>
<dbReference type="AlphaFoldDB" id="K0X2W2"/>
<dbReference type="GO" id="GO:0006354">
    <property type="term" value="P:DNA-templated transcription elongation"/>
    <property type="evidence" value="ECO:0007669"/>
    <property type="project" value="InterPro"/>
</dbReference>
<gene>
    <name evidence="5" type="ORF">HMPREF9448_02605</name>
</gene>
<dbReference type="eggNOG" id="COG0250">
    <property type="taxonomic scope" value="Bacteria"/>
</dbReference>
<dbReference type="GeneID" id="77849784"/>
<reference evidence="5 6" key="1">
    <citation type="submission" date="2012-08" db="EMBL/GenBank/DDBJ databases">
        <title>The Genome Sequence of Barnesiella intestinihominis YIT 11860.</title>
        <authorList>
            <consortium name="The Broad Institute Genome Sequencing Platform"/>
            <person name="Earl A."/>
            <person name="Ward D."/>
            <person name="Feldgarden M."/>
            <person name="Gevers D."/>
            <person name="Morotomi M."/>
            <person name="Walker B."/>
            <person name="Young S.K."/>
            <person name="Zeng Q."/>
            <person name="Gargeya S."/>
            <person name="Fitzgerald M."/>
            <person name="Haas B."/>
            <person name="Abouelleil A."/>
            <person name="Alvarado L."/>
            <person name="Arachchi H.M."/>
            <person name="Berlin A.M."/>
            <person name="Chapman S.B."/>
            <person name="Goldberg J."/>
            <person name="Griggs A."/>
            <person name="Gujja S."/>
            <person name="Hansen M."/>
            <person name="Howarth C."/>
            <person name="Imamovic A."/>
            <person name="Larimer J."/>
            <person name="McCowen C."/>
            <person name="Montmayeur A."/>
            <person name="Murphy C."/>
            <person name="Neiman D."/>
            <person name="Pearson M."/>
            <person name="Priest M."/>
            <person name="Roberts A."/>
            <person name="Saif S."/>
            <person name="Shea T."/>
            <person name="Sisk P."/>
            <person name="Sykes S."/>
            <person name="Wortman J."/>
            <person name="Nusbaum C."/>
            <person name="Birren B."/>
        </authorList>
    </citation>
    <scope>NUCLEOTIDE SEQUENCE [LARGE SCALE GENOMIC DNA]</scope>
    <source>
        <strain evidence="5 6">YIT 11860</strain>
    </source>
</reference>
<keyword evidence="1" id="KW-0889">Transcription antitermination</keyword>
<evidence type="ECO:0000256" key="3">
    <source>
        <dbReference type="ARBA" id="ARBA00023163"/>
    </source>
</evidence>